<keyword evidence="2" id="KW-0238">DNA-binding</keyword>
<dbReference type="PRINTS" id="PR00455">
    <property type="entry name" value="HTHTETR"/>
</dbReference>
<comment type="caution">
    <text evidence="3">The sequence shown here is derived from an EMBL/GenBank/DDBJ whole genome shotgun (WGS) entry which is preliminary data.</text>
</comment>
<keyword evidence="1" id="KW-0678">Repressor</keyword>
<accession>A0A1Y3MG40</accession>
<proteinExistence type="predicted"/>
<dbReference type="PANTHER" id="PTHR43479:SF11">
    <property type="entry name" value="ACREF_ENVCD OPERON REPRESSOR-RELATED"/>
    <property type="match status" value="1"/>
</dbReference>
<dbReference type="InterPro" id="IPR009057">
    <property type="entry name" value="Homeodomain-like_sf"/>
</dbReference>
<dbReference type="RefSeq" id="WP_016114675.1">
    <property type="nucleotide sequence ID" value="NZ_CP189809.1"/>
</dbReference>
<dbReference type="InterPro" id="IPR001647">
    <property type="entry name" value="HTH_TetR"/>
</dbReference>
<dbReference type="Gene3D" id="1.10.357.10">
    <property type="entry name" value="Tetracycline Repressor, domain 2"/>
    <property type="match status" value="1"/>
</dbReference>
<dbReference type="Pfam" id="PF00440">
    <property type="entry name" value="TetR_N"/>
    <property type="match status" value="1"/>
</dbReference>
<protein>
    <submittedName>
        <fullName evidence="3">TetR family transcriptional regulator</fullName>
    </submittedName>
</protein>
<dbReference type="SUPFAM" id="SSF46689">
    <property type="entry name" value="Homeodomain-like"/>
    <property type="match status" value="1"/>
</dbReference>
<evidence type="ECO:0000313" key="4">
    <source>
        <dbReference type="Proteomes" id="UP000195321"/>
    </source>
</evidence>
<dbReference type="AlphaFoldDB" id="A0A1Y3MG40"/>
<dbReference type="PANTHER" id="PTHR43479">
    <property type="entry name" value="ACREF/ENVCD OPERON REPRESSOR-RELATED"/>
    <property type="match status" value="1"/>
</dbReference>
<dbReference type="GO" id="GO:0003677">
    <property type="term" value="F:DNA binding"/>
    <property type="evidence" value="ECO:0007669"/>
    <property type="project" value="UniProtKB-UniRule"/>
</dbReference>
<name>A0A1Y3MG40_9BACI</name>
<dbReference type="EMBL" id="MWPX01000006">
    <property type="protein sequence ID" value="OUM49395.1"/>
    <property type="molecule type" value="Genomic_DNA"/>
</dbReference>
<dbReference type="Proteomes" id="UP000195321">
    <property type="component" value="Unassembled WGS sequence"/>
</dbReference>
<dbReference type="PROSITE" id="PS50977">
    <property type="entry name" value="HTH_TETR_2"/>
    <property type="match status" value="1"/>
</dbReference>
<evidence type="ECO:0000256" key="1">
    <source>
        <dbReference type="ARBA" id="ARBA00022491"/>
    </source>
</evidence>
<evidence type="ECO:0000256" key="2">
    <source>
        <dbReference type="ARBA" id="ARBA00023125"/>
    </source>
</evidence>
<gene>
    <name evidence="3" type="ORF">BW425_08245</name>
</gene>
<organism evidence="3 4">
    <name type="scientific">Bacillus pseudomycoides</name>
    <dbReference type="NCBI Taxonomy" id="64104"/>
    <lineage>
        <taxon>Bacteria</taxon>
        <taxon>Bacillati</taxon>
        <taxon>Bacillota</taxon>
        <taxon>Bacilli</taxon>
        <taxon>Bacillales</taxon>
        <taxon>Bacillaceae</taxon>
        <taxon>Bacillus</taxon>
        <taxon>Bacillus cereus group</taxon>
    </lineage>
</organism>
<evidence type="ECO:0000313" key="3">
    <source>
        <dbReference type="EMBL" id="OUM49395.1"/>
    </source>
</evidence>
<dbReference type="Gene3D" id="1.10.10.60">
    <property type="entry name" value="Homeodomain-like"/>
    <property type="match status" value="1"/>
</dbReference>
<dbReference type="InterPro" id="IPR050624">
    <property type="entry name" value="HTH-type_Tx_Regulator"/>
</dbReference>
<reference evidence="3 4" key="1">
    <citation type="submission" date="2017-02" db="EMBL/GenBank/DDBJ databases">
        <title>Bacillus pseudomycoides isolate FSL K6-0042.</title>
        <authorList>
            <person name="Kovac J."/>
        </authorList>
    </citation>
    <scope>NUCLEOTIDE SEQUENCE [LARGE SCALE GENOMIC DNA]</scope>
    <source>
        <strain evidence="3 4">FSL K6-0042</strain>
    </source>
</reference>
<sequence>MSKSEETLSAIIEASYRLFAEYGIAKTTYTMIAEEVGIAKPSIYYYFKSKDALIEGLFDELCQAVPFSTFFKTDEFTKSNFIEKCIEIGVNIIDEQDKDPYFNRVLQEYLLLASRNNNYNERLLSIQREYLKGFEALLTKANSLQLIEDDNLTAKAHMLALVLDNIGNFMMFDTNMDYKQIWVEAVHSIFKGRVSHGSRSS</sequence>